<dbReference type="Pfam" id="PF02580">
    <property type="entry name" value="Tyr_Deacylase"/>
    <property type="match status" value="1"/>
</dbReference>
<comment type="subunit">
    <text evidence="2">Homodimer.</text>
</comment>
<dbReference type="GO" id="GO:0019478">
    <property type="term" value="P:D-amino acid catabolic process"/>
    <property type="evidence" value="ECO:0007669"/>
    <property type="project" value="UniProtKB-UniRule"/>
</dbReference>
<comment type="catalytic activity">
    <reaction evidence="2">
        <text>a D-aminoacyl-tRNA + H2O = a tRNA + a D-alpha-amino acid + H(+)</text>
        <dbReference type="Rhea" id="RHEA:13953"/>
        <dbReference type="Rhea" id="RHEA-COMP:10123"/>
        <dbReference type="Rhea" id="RHEA-COMP:10124"/>
        <dbReference type="ChEBI" id="CHEBI:15377"/>
        <dbReference type="ChEBI" id="CHEBI:15378"/>
        <dbReference type="ChEBI" id="CHEBI:59871"/>
        <dbReference type="ChEBI" id="CHEBI:78442"/>
        <dbReference type="ChEBI" id="CHEBI:79333"/>
        <dbReference type="EC" id="3.1.1.96"/>
    </reaction>
</comment>
<organism evidence="3 4">
    <name type="scientific">Eiseniibacteriota bacterium</name>
    <dbReference type="NCBI Taxonomy" id="2212470"/>
    <lineage>
        <taxon>Bacteria</taxon>
        <taxon>Candidatus Eiseniibacteriota</taxon>
    </lineage>
</organism>
<comment type="function">
    <text evidence="2">An aminoacyl-tRNA editing enzyme that deacylates mischarged D-aminoacyl-tRNAs. Also deacylates mischarged glycyl-tRNA(Ala), protecting cells against glycine mischarging by AlaRS. Acts via tRNA-based rather than protein-based catalysis; rejects L-amino acids rather than detecting D-amino acids in the active site. By recycling D-aminoacyl-tRNA to D-amino acids and free tRNA molecules, this enzyme counteracts the toxicity associated with the formation of D-aminoacyl-tRNA entities in vivo and helps enforce protein L-homochirality.</text>
</comment>
<feature type="short sequence motif" description="Gly-cisPro motif, important for rejection of L-amino acids" evidence="2">
    <location>
        <begin position="137"/>
        <end position="138"/>
    </location>
</feature>
<evidence type="ECO:0000256" key="2">
    <source>
        <dbReference type="HAMAP-Rule" id="MF_00518"/>
    </source>
</evidence>
<comment type="catalytic activity">
    <reaction evidence="2">
        <text>glycyl-tRNA(Ala) + H2O = tRNA(Ala) + glycine + H(+)</text>
        <dbReference type="Rhea" id="RHEA:53744"/>
        <dbReference type="Rhea" id="RHEA-COMP:9657"/>
        <dbReference type="Rhea" id="RHEA-COMP:13640"/>
        <dbReference type="ChEBI" id="CHEBI:15377"/>
        <dbReference type="ChEBI" id="CHEBI:15378"/>
        <dbReference type="ChEBI" id="CHEBI:57305"/>
        <dbReference type="ChEBI" id="CHEBI:78442"/>
        <dbReference type="ChEBI" id="CHEBI:78522"/>
    </reaction>
</comment>
<dbReference type="GO" id="GO:0106026">
    <property type="term" value="F:Gly-tRNA(Ala) deacylase activity"/>
    <property type="evidence" value="ECO:0007669"/>
    <property type="project" value="UniProtKB-UniRule"/>
</dbReference>
<dbReference type="NCBIfam" id="TIGR00256">
    <property type="entry name" value="D-aminoacyl-tRNA deacylase"/>
    <property type="match status" value="1"/>
</dbReference>
<dbReference type="FunFam" id="3.50.80.10:FF:000001">
    <property type="entry name" value="D-aminoacyl-tRNA deacylase"/>
    <property type="match status" value="1"/>
</dbReference>
<evidence type="ECO:0000313" key="3">
    <source>
        <dbReference type="EMBL" id="MBI3539300.1"/>
    </source>
</evidence>
<sequence length="152" mass="15976">MRALVQRVARARVTVDGAGRGAIERGLLVLLGATHADDAAAAEWLARRVAGLRVFADEAGHMNLDLAAAGGRALVVPQFTLYGDARRGRRPEFTAAAPPEQAEPLFERFCAALAGEGVAVERGVFRAHMQVELVNDGPVTLMIESPAPGAAP</sequence>
<dbReference type="PANTHER" id="PTHR10472:SF5">
    <property type="entry name" value="D-AMINOACYL-TRNA DEACYLASE 1"/>
    <property type="match status" value="1"/>
</dbReference>
<dbReference type="HAMAP" id="MF_00518">
    <property type="entry name" value="Deacylase_Dtd"/>
    <property type="match status" value="1"/>
</dbReference>
<keyword evidence="2" id="KW-0694">RNA-binding</keyword>
<evidence type="ECO:0000313" key="4">
    <source>
        <dbReference type="Proteomes" id="UP000807850"/>
    </source>
</evidence>
<dbReference type="PANTHER" id="PTHR10472">
    <property type="entry name" value="D-TYROSYL-TRNA TYR DEACYLASE"/>
    <property type="match status" value="1"/>
</dbReference>
<keyword evidence="2 3" id="KW-0378">Hydrolase</keyword>
<dbReference type="GO" id="GO:0000049">
    <property type="term" value="F:tRNA binding"/>
    <property type="evidence" value="ECO:0007669"/>
    <property type="project" value="UniProtKB-UniRule"/>
</dbReference>
<dbReference type="GO" id="GO:0043908">
    <property type="term" value="F:Ser(Gly)-tRNA(Ala) hydrolase activity"/>
    <property type="evidence" value="ECO:0007669"/>
    <property type="project" value="UniProtKB-UniRule"/>
</dbReference>
<protein>
    <recommendedName>
        <fullName evidence="2">D-aminoacyl-tRNA deacylase</fullName>
        <shortName evidence="2">DTD</shortName>
        <ecNumber evidence="2">3.1.1.96</ecNumber>
    </recommendedName>
    <alternativeName>
        <fullName evidence="2">Gly-tRNA(Ala) deacylase</fullName>
        <ecNumber evidence="2">3.1.1.-</ecNumber>
    </alternativeName>
</protein>
<comment type="caution">
    <text evidence="3">The sequence shown here is derived from an EMBL/GenBank/DDBJ whole genome shotgun (WGS) entry which is preliminary data.</text>
</comment>
<gene>
    <name evidence="2" type="primary">dtd</name>
    <name evidence="3" type="ORF">HY076_03400</name>
</gene>
<accession>A0A9D6QJI7</accession>
<dbReference type="AlphaFoldDB" id="A0A9D6QJI7"/>
<reference evidence="3" key="1">
    <citation type="submission" date="2020-07" db="EMBL/GenBank/DDBJ databases">
        <title>Huge and variable diversity of episymbiotic CPR bacteria and DPANN archaea in groundwater ecosystems.</title>
        <authorList>
            <person name="He C.Y."/>
            <person name="Keren R."/>
            <person name="Whittaker M."/>
            <person name="Farag I.F."/>
            <person name="Doudna J."/>
            <person name="Cate J.H.D."/>
            <person name="Banfield J.F."/>
        </authorList>
    </citation>
    <scope>NUCLEOTIDE SEQUENCE</scope>
    <source>
        <strain evidence="3">NC_groundwater_928_Pr1_S-0.2um_72_17</strain>
    </source>
</reference>
<dbReference type="EC" id="3.1.1.96" evidence="2"/>
<dbReference type="EMBL" id="JACQAY010000099">
    <property type="protein sequence ID" value="MBI3539300.1"/>
    <property type="molecule type" value="Genomic_DNA"/>
</dbReference>
<dbReference type="GO" id="GO:0051500">
    <property type="term" value="F:D-tyrosyl-tRNA(Tyr) deacylase activity"/>
    <property type="evidence" value="ECO:0007669"/>
    <property type="project" value="TreeGrafter"/>
</dbReference>
<dbReference type="SUPFAM" id="SSF69500">
    <property type="entry name" value="DTD-like"/>
    <property type="match status" value="1"/>
</dbReference>
<dbReference type="InterPro" id="IPR003732">
    <property type="entry name" value="Daa-tRNA_deacyls_DTD"/>
</dbReference>
<keyword evidence="2" id="KW-0820">tRNA-binding</keyword>
<comment type="similarity">
    <text evidence="1 2">Belongs to the DTD family.</text>
</comment>
<name>A0A9D6QJI7_UNCEI</name>
<comment type="domain">
    <text evidence="2">A Gly-cisPro motif from one monomer fits into the active site of the other monomer to allow specific chiral rejection of L-amino acids.</text>
</comment>
<dbReference type="GO" id="GO:0005737">
    <property type="term" value="C:cytoplasm"/>
    <property type="evidence" value="ECO:0007669"/>
    <property type="project" value="UniProtKB-SubCell"/>
</dbReference>
<dbReference type="InterPro" id="IPR023509">
    <property type="entry name" value="DTD-like_sf"/>
</dbReference>
<dbReference type="Gene3D" id="3.50.80.10">
    <property type="entry name" value="D-tyrosyl-tRNA(Tyr) deacylase"/>
    <property type="match status" value="1"/>
</dbReference>
<keyword evidence="2" id="KW-0963">Cytoplasm</keyword>
<proteinExistence type="inferred from homology"/>
<dbReference type="EC" id="3.1.1.-" evidence="2"/>
<comment type="subcellular location">
    <subcellularLocation>
        <location evidence="2">Cytoplasm</location>
    </subcellularLocation>
</comment>
<evidence type="ECO:0000256" key="1">
    <source>
        <dbReference type="ARBA" id="ARBA00009673"/>
    </source>
</evidence>
<dbReference type="Proteomes" id="UP000807850">
    <property type="component" value="Unassembled WGS sequence"/>
</dbReference>